<dbReference type="RefSeq" id="WP_058297418.1">
    <property type="nucleotide sequence ID" value="NZ_FMAU01000001.1"/>
</dbReference>
<evidence type="ECO:0000256" key="1">
    <source>
        <dbReference type="PROSITE-ProRule" id="PRU00339"/>
    </source>
</evidence>
<accession>A0A0V8HL48</accession>
<gene>
    <name evidence="3" type="ORF">GA0061094_0536</name>
</gene>
<dbReference type="AlphaFoldDB" id="A0A0V8HL48"/>
<dbReference type="EMBL" id="FMAU01000001">
    <property type="protein sequence ID" value="SCB79408.1"/>
    <property type="molecule type" value="Genomic_DNA"/>
</dbReference>
<proteinExistence type="predicted"/>
<protein>
    <recommendedName>
        <fullName evidence="2">PIN domain-containing protein</fullName>
    </recommendedName>
</protein>
<sequence length="1225" mass="143289">MSTTLITLATGLSINFLSSLISEQKLKLNEKDTIKGIQIRISDFNRKYDNTELDTFTFQKYFETSNVENRLFNRIFTLSTDEVANIELFKIEVAKDAIDYVNQQYQLRGRSNIKDEEIFYEYFNGLIDELIGIRANLLPFKDIAQTAIIVDEIRDGKKEIVERIEELRKIHNPFADDKINEVKELISVYKFEEALNELNEALEAQNTLSNSQIEELYYQRARIYINTNNYKELETVKNKIENINKNSKFINEINFYIACHEKNRHLFTQVYERLKELKYSQNKLQTKEAHFYLVNGQVEIVKDVLLKGNELKNDLEEDHEAQYLYGFLLMNQGDFDLAKKSFEKAYSIQKNIRYKYNALLMEHNVIMEKEMILDYTNNQKMKIENLIHQFRNIRYITKFFSVEELISYWECLLNLISLVDKKELLNEIENIEQSIINDTSIKSLIAGTYFFNGMENKAKEILEDIWKGNLDNTIKLFIILEKEEAWQSILNNYQQLPSQEFSEHPIIIAIHQQAKYKVFGYDAIKEENMLLLERESSVPVFLYNCLISALENSDEESIDKTLFIIKSKKYSEENIIFLSEPLLKYKRYDEVRQIIEGESLENERLFDLYIQTFDELNVHSELTREVYDKVKSLYDSGNRFENLLKFKVNLEVTLGISRKVIKTLEEYKNIFGIDEFYAKNLIVFKLEKRSFHGSEEEIKYLLNSSNIEHLQLVAAYKAGQGLWEEAKTLSMRALYLSHDHLKKEILYNYVIFNFSNLDQEENEAELSTVKVNSVVTISNSKKTRIIAIHQQKDLIKKPGEYKFNCENYSSDDPIGLILLSDGEKGELIQLFDGEYKIDNIVNLPVYFNQFALGKLEKDYPEHGFYDVLSAVSPEVLFEQLKASLAIINKQTNQQIDNYNFGIETGVPISHLSGKNIDSYAEMIISLLNFPKQHLYAGEVSVFNSKKYVLSLSSIIMLANLNILEKTLNIKEQFVISEATLGSIERGVKESQKHVKVSVGNVVLGENGKISSYSYTDEDKKNRKKYWTKILIAIKQIEVMSDEIGDCYIYDLLEQHLLDGDIEDIEISRKTNRVLVSDDLFIRKIHHSLTNINNTTNIVGLLFSENLLTMEELLELINKLAKTKYLYPLNSEILLELYHWVISIKETDKRKSNFVKLKEVYKNILDEDSSPHYNIIHKEFVDLAVQNRLPSIGIYKLVEEPLKLMPFNQFIEEKKHEIFNNVYNLE</sequence>
<feature type="domain" description="PIN" evidence="2">
    <location>
        <begin position="949"/>
        <end position="1086"/>
    </location>
</feature>
<dbReference type="PROSITE" id="PS50005">
    <property type="entry name" value="TPR"/>
    <property type="match status" value="1"/>
</dbReference>
<feature type="repeat" description="TPR" evidence="1">
    <location>
        <begin position="319"/>
        <end position="352"/>
    </location>
</feature>
<organism evidence="3 4">
    <name type="scientific">[Bacillus] enclensis</name>
    <dbReference type="NCBI Taxonomy" id="1402860"/>
    <lineage>
        <taxon>Bacteria</taxon>
        <taxon>Bacillati</taxon>
        <taxon>Bacillota</taxon>
        <taxon>Bacilli</taxon>
        <taxon>Bacillales</taxon>
        <taxon>Bacillaceae</taxon>
        <taxon>Rossellomorea</taxon>
    </lineage>
</organism>
<dbReference type="Proteomes" id="UP000181997">
    <property type="component" value="Unassembled WGS sequence"/>
</dbReference>
<dbReference type="OrthoDB" id="7051144at2"/>
<keyword evidence="1" id="KW-0802">TPR repeat</keyword>
<evidence type="ECO:0000259" key="2">
    <source>
        <dbReference type="Pfam" id="PF20698"/>
    </source>
</evidence>
<keyword evidence="4" id="KW-1185">Reference proteome</keyword>
<dbReference type="Pfam" id="PF20698">
    <property type="entry name" value="PIN-TPR-GreABC"/>
    <property type="match status" value="1"/>
</dbReference>
<dbReference type="Gene3D" id="1.25.40.10">
    <property type="entry name" value="Tetratricopeptide repeat domain"/>
    <property type="match status" value="1"/>
</dbReference>
<evidence type="ECO:0000313" key="4">
    <source>
        <dbReference type="Proteomes" id="UP000181997"/>
    </source>
</evidence>
<dbReference type="InterPro" id="IPR019734">
    <property type="entry name" value="TPR_rpt"/>
</dbReference>
<dbReference type="InterPro" id="IPR048987">
    <property type="entry name" value="PIN-TPR-GreABC"/>
</dbReference>
<dbReference type="Pfam" id="PF13181">
    <property type="entry name" value="TPR_8"/>
    <property type="match status" value="1"/>
</dbReference>
<evidence type="ECO:0000313" key="3">
    <source>
        <dbReference type="EMBL" id="SCB79408.1"/>
    </source>
</evidence>
<reference evidence="4" key="1">
    <citation type="submission" date="2016-08" db="EMBL/GenBank/DDBJ databases">
        <authorList>
            <person name="Varghese N."/>
            <person name="Submissions Spin"/>
        </authorList>
    </citation>
    <scope>NUCLEOTIDE SEQUENCE [LARGE SCALE GENOMIC DNA]</scope>
    <source>
        <strain evidence="4">SGD-1123</strain>
    </source>
</reference>
<name>A0A0V8HL48_9BACI</name>
<dbReference type="SUPFAM" id="SSF48452">
    <property type="entry name" value="TPR-like"/>
    <property type="match status" value="1"/>
</dbReference>
<dbReference type="InterPro" id="IPR011990">
    <property type="entry name" value="TPR-like_helical_dom_sf"/>
</dbReference>